<dbReference type="Proteomes" id="UP000828390">
    <property type="component" value="Unassembled WGS sequence"/>
</dbReference>
<comment type="caution">
    <text evidence="2">The sequence shown here is derived from an EMBL/GenBank/DDBJ whole genome shotgun (WGS) entry which is preliminary data.</text>
</comment>
<keyword evidence="3" id="KW-1185">Reference proteome</keyword>
<dbReference type="EMBL" id="JAIWYP010000011">
    <property type="protein sequence ID" value="KAH3736105.1"/>
    <property type="molecule type" value="Genomic_DNA"/>
</dbReference>
<keyword evidence="1" id="KW-0812">Transmembrane</keyword>
<reference evidence="2" key="1">
    <citation type="journal article" date="2019" name="bioRxiv">
        <title>The Genome of the Zebra Mussel, Dreissena polymorpha: A Resource for Invasive Species Research.</title>
        <authorList>
            <person name="McCartney M.A."/>
            <person name="Auch B."/>
            <person name="Kono T."/>
            <person name="Mallez S."/>
            <person name="Zhang Y."/>
            <person name="Obille A."/>
            <person name="Becker A."/>
            <person name="Abrahante J.E."/>
            <person name="Garbe J."/>
            <person name="Badalamenti J.P."/>
            <person name="Herman A."/>
            <person name="Mangelson H."/>
            <person name="Liachko I."/>
            <person name="Sullivan S."/>
            <person name="Sone E.D."/>
            <person name="Koren S."/>
            <person name="Silverstein K.A.T."/>
            <person name="Beckman K.B."/>
            <person name="Gohl D.M."/>
        </authorList>
    </citation>
    <scope>NUCLEOTIDE SEQUENCE</scope>
    <source>
        <strain evidence="2">Duluth1</strain>
        <tissue evidence="2">Whole animal</tissue>
    </source>
</reference>
<keyword evidence="1" id="KW-0472">Membrane</keyword>
<evidence type="ECO:0000313" key="3">
    <source>
        <dbReference type="Proteomes" id="UP000828390"/>
    </source>
</evidence>
<keyword evidence="1" id="KW-1133">Transmembrane helix</keyword>
<feature type="transmembrane region" description="Helical" evidence="1">
    <location>
        <begin position="52"/>
        <end position="85"/>
    </location>
</feature>
<dbReference type="AlphaFoldDB" id="A0A9D4HUY0"/>
<organism evidence="2 3">
    <name type="scientific">Dreissena polymorpha</name>
    <name type="common">Zebra mussel</name>
    <name type="synonym">Mytilus polymorpha</name>
    <dbReference type="NCBI Taxonomy" id="45954"/>
    <lineage>
        <taxon>Eukaryota</taxon>
        <taxon>Metazoa</taxon>
        <taxon>Spiralia</taxon>
        <taxon>Lophotrochozoa</taxon>
        <taxon>Mollusca</taxon>
        <taxon>Bivalvia</taxon>
        <taxon>Autobranchia</taxon>
        <taxon>Heteroconchia</taxon>
        <taxon>Euheterodonta</taxon>
        <taxon>Imparidentia</taxon>
        <taxon>Neoheterodontei</taxon>
        <taxon>Myida</taxon>
        <taxon>Dreissenoidea</taxon>
        <taxon>Dreissenidae</taxon>
        <taxon>Dreissena</taxon>
    </lineage>
</organism>
<protein>
    <submittedName>
        <fullName evidence="2">Uncharacterized protein</fullName>
    </submittedName>
</protein>
<proteinExistence type="predicted"/>
<evidence type="ECO:0000313" key="2">
    <source>
        <dbReference type="EMBL" id="KAH3736105.1"/>
    </source>
</evidence>
<name>A0A9D4HUY0_DREPO</name>
<evidence type="ECO:0000256" key="1">
    <source>
        <dbReference type="SAM" id="Phobius"/>
    </source>
</evidence>
<reference evidence="2" key="2">
    <citation type="submission" date="2020-11" db="EMBL/GenBank/DDBJ databases">
        <authorList>
            <person name="McCartney M.A."/>
            <person name="Auch B."/>
            <person name="Kono T."/>
            <person name="Mallez S."/>
            <person name="Becker A."/>
            <person name="Gohl D.M."/>
            <person name="Silverstein K.A.T."/>
            <person name="Koren S."/>
            <person name="Bechman K.B."/>
            <person name="Herman A."/>
            <person name="Abrahante J.E."/>
            <person name="Garbe J."/>
        </authorList>
    </citation>
    <scope>NUCLEOTIDE SEQUENCE</scope>
    <source>
        <strain evidence="2">Duluth1</strain>
        <tissue evidence="2">Whole animal</tissue>
    </source>
</reference>
<gene>
    <name evidence="2" type="ORF">DPMN_042666</name>
</gene>
<sequence length="213" mass="22917">MSMENITLVADELDNYRGVGAPEDHTYNAQPFKVAKRRWHSQGRRKTTTGKAWYGIAQGGGAGLTMAAVAGLGFGVCTFTLVFIFGCTCGKCKRDHSPNEHSGTWSIRYHVENSESDDLFDEFSVDVRRWSQSSGANNRKAVTGISGDAGRLLGGGECSEVTDISVDEGRLTCDLESKAVTEISVDTELFLGGEKSNKVNGIPVNEGRLLGAC</sequence>
<accession>A0A9D4HUY0</accession>